<dbReference type="InterPro" id="IPR001611">
    <property type="entry name" value="Leu-rich_rpt"/>
</dbReference>
<keyword evidence="3" id="KW-0677">Repeat</keyword>
<dbReference type="PANTHER" id="PTHR24113">
    <property type="entry name" value="RAN GTPASE-ACTIVATING PROTEIN 1"/>
    <property type="match status" value="1"/>
</dbReference>
<dbReference type="GO" id="GO:0005096">
    <property type="term" value="F:GTPase activator activity"/>
    <property type="evidence" value="ECO:0007669"/>
    <property type="project" value="UniProtKB-KW"/>
</dbReference>
<sequence>MPPKRPVQRSEFHQVRLQEHIRDLESTLHSTVTEHQAQKSYFVPTLVSLCADVIAGNFATLTAADSLHESHRKLYDMVIERLPTDIPLSVSVPRVTYDSYWRRCCEARWSFGQLSERTCGRLVPPENGGWKQFYLEHVLSDFLSGLRSPEIDDEEGQELDRLCSMCRDYVYDLELPCQVTRFDLYEHLLSRLPHLLHLRLTFGVNNVGTDFDGWMIGFGEADALNVRHALNRYPKLRSLGLPNNRLNSPLLKKILGGLVRNTTITVLDLSSNRIDDDGAQQLALLLCKPDLPLEELYLHDNHIRGEGAVALGEALTMNTTLRVLNLRLNRIPDESGGVALVNGLASHSTLEVVDLSHNVLGDATARALADVLPKQRTLLSLNIAGNKALGVHTSELLLQALRENTTLRFFDARGSGVEPECLAAMERHVQDGVQALKSHEVEVKEEEQRQRIEHDVEAKLLKTYCVQ</sequence>
<dbReference type="InterPro" id="IPR032675">
    <property type="entry name" value="LRR_dom_sf"/>
</dbReference>
<reference evidence="4 5" key="1">
    <citation type="submission" date="2017-03" db="EMBL/GenBank/DDBJ databases">
        <title>An alternative strategy for trypanosome survival in the mammalian bloodstream revealed through genome and transcriptome analysis of the ubiquitous bovine parasite Trypanosoma (Megatrypanum) theileri.</title>
        <authorList>
            <person name="Kelly S."/>
            <person name="Ivens A."/>
            <person name="Mott A."/>
            <person name="O'Neill E."/>
            <person name="Emms D."/>
            <person name="Macleod O."/>
            <person name="Voorheis P."/>
            <person name="Matthews J."/>
            <person name="Matthews K."/>
            <person name="Carrington M."/>
        </authorList>
    </citation>
    <scope>NUCLEOTIDE SEQUENCE [LARGE SCALE GENOMIC DNA]</scope>
    <source>
        <strain evidence="4">Edinburgh</strain>
    </source>
</reference>
<dbReference type="GO" id="GO:0006913">
    <property type="term" value="P:nucleocytoplasmic transport"/>
    <property type="evidence" value="ECO:0007669"/>
    <property type="project" value="TreeGrafter"/>
</dbReference>
<proteinExistence type="predicted"/>
<dbReference type="SUPFAM" id="SSF52047">
    <property type="entry name" value="RNI-like"/>
    <property type="match status" value="1"/>
</dbReference>
<dbReference type="GO" id="GO:0048471">
    <property type="term" value="C:perinuclear region of cytoplasm"/>
    <property type="evidence" value="ECO:0007669"/>
    <property type="project" value="TreeGrafter"/>
</dbReference>
<comment type="caution">
    <text evidence="4">The sequence shown here is derived from an EMBL/GenBank/DDBJ whole genome shotgun (WGS) entry which is preliminary data.</text>
</comment>
<name>A0A1X0NUI2_9TRYP</name>
<dbReference type="STRING" id="67003.A0A1X0NUI2"/>
<dbReference type="VEuPathDB" id="TriTrypDB:TM35_000201690"/>
<keyword evidence="1" id="KW-0343">GTPase activation</keyword>
<dbReference type="Pfam" id="PF13516">
    <property type="entry name" value="LRR_6"/>
    <property type="match status" value="4"/>
</dbReference>
<evidence type="ECO:0000256" key="1">
    <source>
        <dbReference type="ARBA" id="ARBA00022468"/>
    </source>
</evidence>
<dbReference type="RefSeq" id="XP_028881826.1">
    <property type="nucleotide sequence ID" value="XM_029026854.1"/>
</dbReference>
<evidence type="ECO:0000256" key="3">
    <source>
        <dbReference type="ARBA" id="ARBA00022737"/>
    </source>
</evidence>
<organism evidence="4 5">
    <name type="scientific">Trypanosoma theileri</name>
    <dbReference type="NCBI Taxonomy" id="67003"/>
    <lineage>
        <taxon>Eukaryota</taxon>
        <taxon>Discoba</taxon>
        <taxon>Euglenozoa</taxon>
        <taxon>Kinetoplastea</taxon>
        <taxon>Metakinetoplastina</taxon>
        <taxon>Trypanosomatida</taxon>
        <taxon>Trypanosomatidae</taxon>
        <taxon>Trypanosoma</taxon>
    </lineage>
</organism>
<keyword evidence="2" id="KW-0433">Leucine-rich repeat</keyword>
<dbReference type="GO" id="GO:0031267">
    <property type="term" value="F:small GTPase binding"/>
    <property type="evidence" value="ECO:0007669"/>
    <property type="project" value="TreeGrafter"/>
</dbReference>
<dbReference type="GeneID" id="39986634"/>
<accession>A0A1X0NUI2</accession>
<dbReference type="OrthoDB" id="341587at2759"/>
<dbReference type="PANTHER" id="PTHR24113:SF12">
    <property type="entry name" value="RAN GTPASE-ACTIVATING PROTEIN 1"/>
    <property type="match status" value="1"/>
</dbReference>
<evidence type="ECO:0000256" key="2">
    <source>
        <dbReference type="ARBA" id="ARBA00022614"/>
    </source>
</evidence>
<dbReference type="EMBL" id="NBCO01000020">
    <property type="protein sequence ID" value="ORC87760.1"/>
    <property type="molecule type" value="Genomic_DNA"/>
</dbReference>
<evidence type="ECO:0000313" key="4">
    <source>
        <dbReference type="EMBL" id="ORC87760.1"/>
    </source>
</evidence>
<dbReference type="Proteomes" id="UP000192257">
    <property type="component" value="Unassembled WGS sequence"/>
</dbReference>
<evidence type="ECO:0000313" key="5">
    <source>
        <dbReference type="Proteomes" id="UP000192257"/>
    </source>
</evidence>
<keyword evidence="5" id="KW-1185">Reference proteome</keyword>
<dbReference type="AlphaFoldDB" id="A0A1X0NUI2"/>
<gene>
    <name evidence="4" type="ORF">TM35_000201690</name>
</gene>
<dbReference type="GO" id="GO:0005829">
    <property type="term" value="C:cytosol"/>
    <property type="evidence" value="ECO:0007669"/>
    <property type="project" value="TreeGrafter"/>
</dbReference>
<dbReference type="SMART" id="SM00368">
    <property type="entry name" value="LRR_RI"/>
    <property type="match status" value="5"/>
</dbReference>
<protein>
    <submittedName>
        <fullName evidence="4">Leucine-rich protein</fullName>
    </submittedName>
</protein>
<dbReference type="Gene3D" id="3.80.10.10">
    <property type="entry name" value="Ribonuclease Inhibitor"/>
    <property type="match status" value="2"/>
</dbReference>
<dbReference type="InterPro" id="IPR027038">
    <property type="entry name" value="RanGap"/>
</dbReference>
<dbReference type="GO" id="GO:0005634">
    <property type="term" value="C:nucleus"/>
    <property type="evidence" value="ECO:0007669"/>
    <property type="project" value="TreeGrafter"/>
</dbReference>